<dbReference type="GO" id="GO:0006400">
    <property type="term" value="P:tRNA modification"/>
    <property type="evidence" value="ECO:0007669"/>
    <property type="project" value="InterPro"/>
</dbReference>
<dbReference type="NCBIfam" id="TIGR00449">
    <property type="entry name" value="tgt_general"/>
    <property type="match status" value="1"/>
</dbReference>
<dbReference type="PANTHER" id="PTHR43530:SF1">
    <property type="entry name" value="QUEUINE TRNA-RIBOSYLTRANSFERASE CATALYTIC SUBUNIT 1"/>
    <property type="match status" value="1"/>
</dbReference>
<dbReference type="SUPFAM" id="SSF51713">
    <property type="entry name" value="tRNA-guanine transglycosylase"/>
    <property type="match status" value="1"/>
</dbReference>
<keyword evidence="1" id="KW-0862">Zinc</keyword>
<sequence length="259" mass="28663">MQLDDVIATTSPDHARIKEAMDRSVRWLDRCIEEHKYPERQNLFCIIQGGLDLELRKQCCEEMVARDTPGIAIGGLSGGEAKEEFCKVVDTCTTILPEHKPRYVMGVGYPEDIVIAVALGADMFDCVWPTRTARFGDAIVSSGTLKLSHKSFADDFRPVEEGCTCTCCRSTDQGGLGLTRAYMHHITAKETVGAHLLTIHNVHYMLTLMGKIRQAIIEDQYPAFLGKFFSDIYGGDKSKFPKWAVGALRGVGVDLLADS</sequence>
<gene>
    <name evidence="3" type="ORF">ACN38_g9787</name>
</gene>
<keyword evidence="4" id="KW-1185">Reference proteome</keyword>
<name>A0A0M9WCK3_9EURO</name>
<dbReference type="InterPro" id="IPR002616">
    <property type="entry name" value="tRNA_ribo_trans-like"/>
</dbReference>
<dbReference type="InterPro" id="IPR036511">
    <property type="entry name" value="TGT-like_sf"/>
</dbReference>
<dbReference type="STRING" id="229535.A0A0M9WCK3"/>
<dbReference type="OrthoDB" id="10249838at2759"/>
<reference evidence="3 4" key="1">
    <citation type="submission" date="2015-08" db="EMBL/GenBank/DDBJ databases">
        <title>Genome sequencing of Penicillium nordicum.</title>
        <authorList>
            <person name="Nguyen H.D."/>
            <person name="Seifert K.A."/>
        </authorList>
    </citation>
    <scope>NUCLEOTIDE SEQUENCE [LARGE SCALE GENOMIC DNA]</scope>
    <source>
        <strain evidence="3 4">DAOMC 185683</strain>
    </source>
</reference>
<dbReference type="AlphaFoldDB" id="A0A0M9WCK3"/>
<organism evidence="3 4">
    <name type="scientific">Penicillium nordicum</name>
    <dbReference type="NCBI Taxonomy" id="229535"/>
    <lineage>
        <taxon>Eukaryota</taxon>
        <taxon>Fungi</taxon>
        <taxon>Dikarya</taxon>
        <taxon>Ascomycota</taxon>
        <taxon>Pezizomycotina</taxon>
        <taxon>Eurotiomycetes</taxon>
        <taxon>Eurotiomycetidae</taxon>
        <taxon>Eurotiales</taxon>
        <taxon>Aspergillaceae</taxon>
        <taxon>Penicillium</taxon>
    </lineage>
</organism>
<accession>A0A0M9WCK3</accession>
<feature type="domain" description="tRNA-guanine(15) transglycosylase-like" evidence="2">
    <location>
        <begin position="1"/>
        <end position="231"/>
    </location>
</feature>
<evidence type="ECO:0000259" key="2">
    <source>
        <dbReference type="Pfam" id="PF01702"/>
    </source>
</evidence>
<evidence type="ECO:0000313" key="3">
    <source>
        <dbReference type="EMBL" id="KOS39369.1"/>
    </source>
</evidence>
<dbReference type="PANTHER" id="PTHR43530">
    <property type="entry name" value="QUEUINE TRNA-RIBOSYLTRANSFERASE CATALYTIC SUBUNIT 1"/>
    <property type="match status" value="1"/>
</dbReference>
<dbReference type="Gene3D" id="3.20.20.105">
    <property type="entry name" value="Queuine tRNA-ribosyltransferase-like"/>
    <property type="match status" value="1"/>
</dbReference>
<comment type="caution">
    <text evidence="3">The sequence shown here is derived from an EMBL/GenBank/DDBJ whole genome shotgun (WGS) entry which is preliminary data.</text>
</comment>
<dbReference type="Pfam" id="PF01702">
    <property type="entry name" value="TGT"/>
    <property type="match status" value="1"/>
</dbReference>
<dbReference type="GO" id="GO:0008479">
    <property type="term" value="F:tRNA-guanosine(34) queuine transglycosylase activity"/>
    <property type="evidence" value="ECO:0007669"/>
    <property type="project" value="TreeGrafter"/>
</dbReference>
<evidence type="ECO:0000313" key="4">
    <source>
        <dbReference type="Proteomes" id="UP000037696"/>
    </source>
</evidence>
<dbReference type="Proteomes" id="UP000037696">
    <property type="component" value="Unassembled WGS sequence"/>
</dbReference>
<dbReference type="GO" id="GO:0005829">
    <property type="term" value="C:cytosol"/>
    <property type="evidence" value="ECO:0007669"/>
    <property type="project" value="TreeGrafter"/>
</dbReference>
<evidence type="ECO:0000256" key="1">
    <source>
        <dbReference type="ARBA" id="ARBA00022833"/>
    </source>
</evidence>
<proteinExistence type="predicted"/>
<protein>
    <recommendedName>
        <fullName evidence="2">tRNA-guanine(15) transglycosylase-like domain-containing protein</fullName>
    </recommendedName>
</protein>
<dbReference type="EMBL" id="LHQQ01000206">
    <property type="protein sequence ID" value="KOS39369.1"/>
    <property type="molecule type" value="Genomic_DNA"/>
</dbReference>